<comment type="caution">
    <text evidence="1">The sequence shown here is derived from an EMBL/GenBank/DDBJ whole genome shotgun (WGS) entry which is preliminary data.</text>
</comment>
<keyword evidence="2" id="KW-1185">Reference proteome</keyword>
<proteinExistence type="predicted"/>
<name>A0ACB8RTE1_9AGAM</name>
<evidence type="ECO:0000313" key="1">
    <source>
        <dbReference type="EMBL" id="KAI0047112.1"/>
    </source>
</evidence>
<sequence>MGSRWFLMSHVCARWRSFALNSDIRGIWGDVGNEFGNIWLKEMISRAGPRSPLSVAIPLNTKKDLSGLLEQQLHRIQRLSLAASDNSWELLYKLISAPGFSSVRELKVTTPFDFPWELAPTCLGHLTALDITLKASPSIGSHVDDIVAALQNMPRLTHLGLHEMDIHSKDLFLRHDRPNRVATLKFLVDFALCSTISGAYSLLRRLLIPSDTVADIYVRHTNEGSEDVRNLFEQVHKTKAIPGNIPAYPIRKLHILRKSREKDDTSEAMMIHTSQRDGGLANLSLRLEKWYRSYKWDGSICDRDELRVHHAAMASGLVESENLEELVADAFSFDDWDDAQTLLPHLRVVEAKGESSINLCHLLWTSMRKVQKPTKSTTEAQEIPFPRLKFLTLSSFDIQFRVSAADEETDTGHNTKIAVGDVLVELIGMRARAGLHLEAINFRESTIPSDFWKRLKEADRKMSLRISEDETL</sequence>
<reference evidence="1" key="1">
    <citation type="submission" date="2021-02" db="EMBL/GenBank/DDBJ databases">
        <authorList>
            <consortium name="DOE Joint Genome Institute"/>
            <person name="Ahrendt S."/>
            <person name="Looney B.P."/>
            <person name="Miyauchi S."/>
            <person name="Morin E."/>
            <person name="Drula E."/>
            <person name="Courty P.E."/>
            <person name="Chicoki N."/>
            <person name="Fauchery L."/>
            <person name="Kohler A."/>
            <person name="Kuo A."/>
            <person name="Labutti K."/>
            <person name="Pangilinan J."/>
            <person name="Lipzen A."/>
            <person name="Riley R."/>
            <person name="Andreopoulos W."/>
            <person name="He G."/>
            <person name="Johnson J."/>
            <person name="Barry K.W."/>
            <person name="Grigoriev I.V."/>
            <person name="Nagy L."/>
            <person name="Hibbett D."/>
            <person name="Henrissat B."/>
            <person name="Matheny P.B."/>
            <person name="Labbe J."/>
            <person name="Martin F."/>
        </authorList>
    </citation>
    <scope>NUCLEOTIDE SEQUENCE</scope>
    <source>
        <strain evidence="1">FP105234-sp</strain>
    </source>
</reference>
<protein>
    <submittedName>
        <fullName evidence="1">Uncharacterized protein</fullName>
    </submittedName>
</protein>
<reference evidence="1" key="2">
    <citation type="journal article" date="2022" name="New Phytol.">
        <title>Evolutionary transition to the ectomycorrhizal habit in the genomes of a hyperdiverse lineage of mushroom-forming fungi.</title>
        <authorList>
            <person name="Looney B."/>
            <person name="Miyauchi S."/>
            <person name="Morin E."/>
            <person name="Drula E."/>
            <person name="Courty P.E."/>
            <person name="Kohler A."/>
            <person name="Kuo A."/>
            <person name="LaButti K."/>
            <person name="Pangilinan J."/>
            <person name="Lipzen A."/>
            <person name="Riley R."/>
            <person name="Andreopoulos W."/>
            <person name="He G."/>
            <person name="Johnson J."/>
            <person name="Nolan M."/>
            <person name="Tritt A."/>
            <person name="Barry K.W."/>
            <person name="Grigoriev I.V."/>
            <person name="Nagy L.G."/>
            <person name="Hibbett D."/>
            <person name="Henrissat B."/>
            <person name="Matheny P.B."/>
            <person name="Labbe J."/>
            <person name="Martin F.M."/>
        </authorList>
    </citation>
    <scope>NUCLEOTIDE SEQUENCE</scope>
    <source>
        <strain evidence="1">FP105234-sp</strain>
    </source>
</reference>
<gene>
    <name evidence="1" type="ORF">FA95DRAFT_1572745</name>
</gene>
<accession>A0ACB8RTE1</accession>
<dbReference type="EMBL" id="MU275911">
    <property type="protein sequence ID" value="KAI0047112.1"/>
    <property type="molecule type" value="Genomic_DNA"/>
</dbReference>
<evidence type="ECO:0000313" key="2">
    <source>
        <dbReference type="Proteomes" id="UP000814033"/>
    </source>
</evidence>
<dbReference type="Proteomes" id="UP000814033">
    <property type="component" value="Unassembled WGS sequence"/>
</dbReference>
<organism evidence="1 2">
    <name type="scientific">Auriscalpium vulgare</name>
    <dbReference type="NCBI Taxonomy" id="40419"/>
    <lineage>
        <taxon>Eukaryota</taxon>
        <taxon>Fungi</taxon>
        <taxon>Dikarya</taxon>
        <taxon>Basidiomycota</taxon>
        <taxon>Agaricomycotina</taxon>
        <taxon>Agaricomycetes</taxon>
        <taxon>Russulales</taxon>
        <taxon>Auriscalpiaceae</taxon>
        <taxon>Auriscalpium</taxon>
    </lineage>
</organism>